<evidence type="ECO:0008006" key="3">
    <source>
        <dbReference type="Google" id="ProtNLM"/>
    </source>
</evidence>
<evidence type="ECO:0000313" key="2">
    <source>
        <dbReference type="Proteomes" id="UP000530670"/>
    </source>
</evidence>
<dbReference type="OrthoDB" id="419598at2759"/>
<name>A0A8H5V5H4_9HYPO</name>
<organism evidence="1 2">
    <name type="scientific">Fusarium tjaetaba</name>
    <dbReference type="NCBI Taxonomy" id="1567544"/>
    <lineage>
        <taxon>Eukaryota</taxon>
        <taxon>Fungi</taxon>
        <taxon>Dikarya</taxon>
        <taxon>Ascomycota</taxon>
        <taxon>Pezizomycotina</taxon>
        <taxon>Sordariomycetes</taxon>
        <taxon>Hypocreomycetidae</taxon>
        <taxon>Hypocreales</taxon>
        <taxon>Nectriaceae</taxon>
        <taxon>Fusarium</taxon>
        <taxon>Fusarium fujikuroi species complex</taxon>
    </lineage>
</organism>
<dbReference type="RefSeq" id="XP_037198789.1">
    <property type="nucleotide sequence ID" value="XM_037347415.1"/>
</dbReference>
<dbReference type="GeneID" id="59299685"/>
<dbReference type="Gene3D" id="3.40.50.720">
    <property type="entry name" value="NAD(P)-binding Rossmann-like Domain"/>
    <property type="match status" value="1"/>
</dbReference>
<accession>A0A8H5V5H4</accession>
<dbReference type="AlphaFoldDB" id="A0A8H5V5H4"/>
<reference evidence="1 2" key="1">
    <citation type="submission" date="2020-05" db="EMBL/GenBank/DDBJ databases">
        <title>Identification and distribution of gene clusters putatively required for synthesis of sphingolipid metabolism inhibitors in phylogenetically diverse species of the filamentous fungus Fusarium.</title>
        <authorList>
            <person name="Kim H.-S."/>
            <person name="Busman M."/>
            <person name="Brown D.W."/>
            <person name="Divon H."/>
            <person name="Uhlig S."/>
            <person name="Proctor R.H."/>
        </authorList>
    </citation>
    <scope>NUCLEOTIDE SEQUENCE [LARGE SCALE GENOMIC DNA]</scope>
    <source>
        <strain evidence="1 2">NRRL 66243</strain>
    </source>
</reference>
<evidence type="ECO:0000313" key="1">
    <source>
        <dbReference type="EMBL" id="KAF5611341.1"/>
    </source>
</evidence>
<keyword evidence="2" id="KW-1185">Reference proteome</keyword>
<dbReference type="InterPro" id="IPR036291">
    <property type="entry name" value="NAD(P)-bd_dom_sf"/>
</dbReference>
<sequence length="205" mass="22520">MTEQLESFIQSDNYHDIPALDGAVIGVDAVICAYQADPVLNLDGCLLLLHAAERAGVKTFVAPTWNSNWLSITFGDFELYNGVPAFVDHAAATSVGPFESDGKSANLHYRGDVHKRKIPWTPMDDAAMWTIELLKQPDVVAGNGGSFKFQYGVDTLEDLALEYERITGVAVELVRDGSAKDLHKELQSSKNARGGAGWREYPWFS</sequence>
<dbReference type="Proteomes" id="UP000530670">
    <property type="component" value="Unassembled WGS sequence"/>
</dbReference>
<dbReference type="SUPFAM" id="SSF51735">
    <property type="entry name" value="NAD(P)-binding Rossmann-fold domains"/>
    <property type="match status" value="1"/>
</dbReference>
<comment type="caution">
    <text evidence="1">The sequence shown here is derived from an EMBL/GenBank/DDBJ whole genome shotgun (WGS) entry which is preliminary data.</text>
</comment>
<dbReference type="EMBL" id="JAAQRI010000611">
    <property type="protein sequence ID" value="KAF5611341.1"/>
    <property type="molecule type" value="Genomic_DNA"/>
</dbReference>
<proteinExistence type="predicted"/>
<protein>
    <recommendedName>
        <fullName evidence="3">NmrA-like domain-containing protein</fullName>
    </recommendedName>
</protein>
<gene>
    <name evidence="1" type="ORF">FTJAE_14204</name>
</gene>